<dbReference type="OrthoDB" id="2526683at2759"/>
<feature type="region of interest" description="Disordered" evidence="2">
    <location>
        <begin position="226"/>
        <end position="264"/>
    </location>
</feature>
<comment type="similarity">
    <text evidence="1">Belongs to the FAM72 family.</text>
</comment>
<dbReference type="PANTHER" id="PTHR31841">
    <property type="entry name" value="PROTEIN FAM72A-RELATED"/>
    <property type="match status" value="1"/>
</dbReference>
<evidence type="ECO:0000313" key="3">
    <source>
        <dbReference type="EMBL" id="OBZ67042.1"/>
    </source>
</evidence>
<reference evidence="3 4" key="1">
    <citation type="submission" date="2016-03" db="EMBL/GenBank/DDBJ databases">
        <title>Whole genome sequencing of Grifola frondosa 9006-11.</title>
        <authorList>
            <person name="Min B."/>
            <person name="Park H."/>
            <person name="Kim J.-G."/>
            <person name="Cho H."/>
            <person name="Oh Y.-L."/>
            <person name="Kong W.-S."/>
            <person name="Choi I.-G."/>
        </authorList>
    </citation>
    <scope>NUCLEOTIDE SEQUENCE [LARGE SCALE GENOMIC DNA]</scope>
    <source>
        <strain evidence="3 4">9006-11</strain>
    </source>
</reference>
<dbReference type="InterPro" id="IPR026768">
    <property type="entry name" value="YPEH2ZP"/>
</dbReference>
<keyword evidence="4" id="KW-1185">Reference proteome</keyword>
<evidence type="ECO:0000313" key="4">
    <source>
        <dbReference type="Proteomes" id="UP000092993"/>
    </source>
</evidence>
<feature type="region of interest" description="Disordered" evidence="2">
    <location>
        <begin position="48"/>
        <end position="75"/>
    </location>
</feature>
<dbReference type="EMBL" id="LUGG01000025">
    <property type="protein sequence ID" value="OBZ67042.1"/>
    <property type="molecule type" value="Genomic_DNA"/>
</dbReference>
<dbReference type="AlphaFoldDB" id="A0A1C7LQV1"/>
<protein>
    <recommendedName>
        <fullName evidence="5">Protein FAM72A</fullName>
    </recommendedName>
</protein>
<organism evidence="3 4">
    <name type="scientific">Grifola frondosa</name>
    <name type="common">Maitake</name>
    <name type="synonym">Polyporus frondosus</name>
    <dbReference type="NCBI Taxonomy" id="5627"/>
    <lineage>
        <taxon>Eukaryota</taxon>
        <taxon>Fungi</taxon>
        <taxon>Dikarya</taxon>
        <taxon>Basidiomycota</taxon>
        <taxon>Agaricomycotina</taxon>
        <taxon>Agaricomycetes</taxon>
        <taxon>Polyporales</taxon>
        <taxon>Grifolaceae</taxon>
        <taxon>Grifola</taxon>
    </lineage>
</organism>
<sequence>MLIYPAFHVLTSTPAQAVLLLRPNVPLYSTDALPVNCSAFSSSPDSTSAPSSSSSAPSSSSPPANPAPFTQPSTLGAERPLTRTCECLTQTLCCHGCGSAVGYMIVSPCHRCTSSITANNRATNGHRFVFYSSEIAAGERYYVAGERGVHPCVLAPASPSVAPRNASPPLSPPAPELALGRVSRGAYPPAEFLPTRRAEDDTEFDALLRLSSPGLADAELRVSATSAAAVPPARPPPHSTSAHNSGASGFVDPAIRPQPPHAQEGLKDGEVLYWHHLVRSGDPGGV</sequence>
<evidence type="ECO:0000256" key="1">
    <source>
        <dbReference type="ARBA" id="ARBA00006888"/>
    </source>
</evidence>
<dbReference type="Pfam" id="PF14976">
    <property type="entry name" value="YPEH2ZP"/>
    <property type="match status" value="1"/>
</dbReference>
<evidence type="ECO:0000256" key="2">
    <source>
        <dbReference type="SAM" id="MobiDB-lite"/>
    </source>
</evidence>
<dbReference type="Proteomes" id="UP000092993">
    <property type="component" value="Unassembled WGS sequence"/>
</dbReference>
<accession>A0A1C7LQV1</accession>
<feature type="compositionally biased region" description="Low complexity" evidence="2">
    <location>
        <begin position="48"/>
        <end position="62"/>
    </location>
</feature>
<evidence type="ECO:0008006" key="5">
    <source>
        <dbReference type="Google" id="ProtNLM"/>
    </source>
</evidence>
<dbReference type="GO" id="GO:0005829">
    <property type="term" value="C:cytosol"/>
    <property type="evidence" value="ECO:0007669"/>
    <property type="project" value="UniProtKB-ARBA"/>
</dbReference>
<name>A0A1C7LQV1_GRIFR</name>
<comment type="caution">
    <text evidence="3">The sequence shown here is derived from an EMBL/GenBank/DDBJ whole genome shotgun (WGS) entry which is preliminary data.</text>
</comment>
<dbReference type="PANTHER" id="PTHR31841:SF1">
    <property type="entry name" value="PROTEIN FAM72A-RELATED"/>
    <property type="match status" value="1"/>
</dbReference>
<dbReference type="STRING" id="5627.A0A1C7LQV1"/>
<proteinExistence type="inferred from homology"/>
<gene>
    <name evidence="3" type="ORF">A0H81_12862</name>
</gene>